<protein>
    <submittedName>
        <fullName evidence="1">Uncharacterized protein</fullName>
    </submittedName>
</protein>
<dbReference type="EnsemblMetazoa" id="PPA43944.1">
    <property type="protein sequence ID" value="PPA43944.1"/>
    <property type="gene ID" value="WBGene00282313"/>
</dbReference>
<proteinExistence type="predicted"/>
<organism evidence="1 2">
    <name type="scientific">Pristionchus pacificus</name>
    <name type="common">Parasitic nematode worm</name>
    <dbReference type="NCBI Taxonomy" id="54126"/>
    <lineage>
        <taxon>Eukaryota</taxon>
        <taxon>Metazoa</taxon>
        <taxon>Ecdysozoa</taxon>
        <taxon>Nematoda</taxon>
        <taxon>Chromadorea</taxon>
        <taxon>Rhabditida</taxon>
        <taxon>Rhabditina</taxon>
        <taxon>Diplogasteromorpha</taxon>
        <taxon>Diplogasteroidea</taxon>
        <taxon>Neodiplogasteridae</taxon>
        <taxon>Pristionchus</taxon>
    </lineage>
</organism>
<accession>A0A8R1UYS7</accession>
<dbReference type="OrthoDB" id="418748at2759"/>
<reference evidence="1" key="2">
    <citation type="submission" date="2022-06" db="UniProtKB">
        <authorList>
            <consortium name="EnsemblMetazoa"/>
        </authorList>
    </citation>
    <scope>IDENTIFICATION</scope>
    <source>
        <strain evidence="1">PS312</strain>
    </source>
</reference>
<dbReference type="Proteomes" id="UP000005239">
    <property type="component" value="Unassembled WGS sequence"/>
</dbReference>
<gene>
    <name evidence="1" type="primary">WBGene00282313</name>
</gene>
<accession>A0A2A6BKB2</accession>
<sequence>MDNSRSIVSYILTELGTATVYQNSKSDKYAPCESAVREKKQGLKRWKPERSVVTRAHYVTAKRNAKRSTASFENATG</sequence>
<name>A0A2A6BKB2_PRIPA</name>
<reference evidence="2" key="1">
    <citation type="journal article" date="2008" name="Nat. Genet.">
        <title>The Pristionchus pacificus genome provides a unique perspective on nematode lifestyle and parasitism.</title>
        <authorList>
            <person name="Dieterich C."/>
            <person name="Clifton S.W."/>
            <person name="Schuster L.N."/>
            <person name="Chinwalla A."/>
            <person name="Delehaunty K."/>
            <person name="Dinkelacker I."/>
            <person name="Fulton L."/>
            <person name="Fulton R."/>
            <person name="Godfrey J."/>
            <person name="Minx P."/>
            <person name="Mitreva M."/>
            <person name="Roeseler W."/>
            <person name="Tian H."/>
            <person name="Witte H."/>
            <person name="Yang S.P."/>
            <person name="Wilson R.K."/>
            <person name="Sommer R.J."/>
        </authorList>
    </citation>
    <scope>NUCLEOTIDE SEQUENCE [LARGE SCALE GENOMIC DNA]</scope>
    <source>
        <strain evidence="2">PS312</strain>
    </source>
</reference>
<keyword evidence="2" id="KW-1185">Reference proteome</keyword>
<evidence type="ECO:0000313" key="2">
    <source>
        <dbReference type="Proteomes" id="UP000005239"/>
    </source>
</evidence>
<dbReference type="AlphaFoldDB" id="A0A2A6BKB2"/>
<evidence type="ECO:0000313" key="1">
    <source>
        <dbReference type="EnsemblMetazoa" id="PPA43944.1"/>
    </source>
</evidence>